<sequence>MDKCKTDFGNFAQQMTLDSNCRTDLQNVNPIASQAYVTFMSYEPLQTVGCSKNTNGTYCYVSALYNKKGIDLFLLPSGSVTPQTEELACTECNQKILNTYAAYDTNNALPLYQVFPPVRDQINQQCGADWVNSPANLVTNSIGRVEVGSILVKALIGVIGLLIASG</sequence>
<evidence type="ECO:0000259" key="1">
    <source>
        <dbReference type="Pfam" id="PF24855"/>
    </source>
</evidence>
<reference evidence="2" key="1">
    <citation type="submission" date="2021-06" db="EMBL/GenBank/DDBJ databases">
        <authorList>
            <person name="Kallberg Y."/>
            <person name="Tangrot J."/>
            <person name="Rosling A."/>
        </authorList>
    </citation>
    <scope>NUCLEOTIDE SEQUENCE</scope>
    <source>
        <strain evidence="2">IA702</strain>
    </source>
</reference>
<evidence type="ECO:0000313" key="3">
    <source>
        <dbReference type="Proteomes" id="UP000789572"/>
    </source>
</evidence>
<comment type="caution">
    <text evidence="2">The sequence shown here is derived from an EMBL/GenBank/DDBJ whole genome shotgun (WGS) entry which is preliminary data.</text>
</comment>
<organism evidence="2 3">
    <name type="scientific">Paraglomus occultum</name>
    <dbReference type="NCBI Taxonomy" id="144539"/>
    <lineage>
        <taxon>Eukaryota</taxon>
        <taxon>Fungi</taxon>
        <taxon>Fungi incertae sedis</taxon>
        <taxon>Mucoromycota</taxon>
        <taxon>Glomeromycotina</taxon>
        <taxon>Glomeromycetes</taxon>
        <taxon>Paraglomerales</taxon>
        <taxon>Paraglomeraceae</taxon>
        <taxon>Paraglomus</taxon>
    </lineage>
</organism>
<dbReference type="AlphaFoldDB" id="A0A9N9F6S5"/>
<dbReference type="PANTHER" id="PTHR39460">
    <property type="entry name" value="EXPRESSED PROTEIN"/>
    <property type="match status" value="1"/>
</dbReference>
<keyword evidence="3" id="KW-1185">Reference proteome</keyword>
<proteinExistence type="predicted"/>
<name>A0A9N9F6S5_9GLOM</name>
<evidence type="ECO:0000313" key="2">
    <source>
        <dbReference type="EMBL" id="CAG8513496.1"/>
    </source>
</evidence>
<dbReference type="PANTHER" id="PTHR39460:SF1">
    <property type="entry name" value="C6 TRANSCRIPTION FACTOR"/>
    <property type="match status" value="1"/>
</dbReference>
<protein>
    <submittedName>
        <fullName evidence="2">9428_t:CDS:1</fullName>
    </submittedName>
</protein>
<dbReference type="InterPro" id="IPR056146">
    <property type="entry name" value="DUF7729"/>
</dbReference>
<dbReference type="Proteomes" id="UP000789572">
    <property type="component" value="Unassembled WGS sequence"/>
</dbReference>
<accession>A0A9N9F6S5</accession>
<gene>
    <name evidence="2" type="ORF">POCULU_LOCUS3195</name>
</gene>
<feature type="domain" description="DUF7729" evidence="1">
    <location>
        <begin position="2"/>
        <end position="133"/>
    </location>
</feature>
<dbReference type="Pfam" id="PF24855">
    <property type="entry name" value="DUF7729"/>
    <property type="match status" value="1"/>
</dbReference>
<dbReference type="EMBL" id="CAJVPJ010000338">
    <property type="protein sequence ID" value="CAG8513496.1"/>
    <property type="molecule type" value="Genomic_DNA"/>
</dbReference>
<dbReference type="OrthoDB" id="2564812at2759"/>